<dbReference type="FunFam" id="3.30.428.10:FF:000001">
    <property type="entry name" value="Galactose-1-phosphate uridylyltransferase"/>
    <property type="match status" value="1"/>
</dbReference>
<feature type="binding site" evidence="14">
    <location>
        <position position="334"/>
    </location>
    <ligand>
        <name>Fe cation</name>
        <dbReference type="ChEBI" id="CHEBI:24875"/>
    </ligand>
</feature>
<protein>
    <recommendedName>
        <fullName evidence="5 15">Galactose-1-phosphate uridylyltransferase</fullName>
        <ecNumber evidence="4 15">2.7.7.12</ecNumber>
    </recommendedName>
</protein>
<feature type="active site" description="Tele-UMP-histidine intermediate" evidence="12">
    <location>
        <position position="201"/>
    </location>
</feature>
<comment type="similarity">
    <text evidence="3 15">Belongs to the galactose-1-phosphate uridylyltransferase type 1 family.</text>
</comment>
<comment type="cofactor">
    <cofactor evidence="14">
        <name>Fe cation</name>
        <dbReference type="ChEBI" id="CHEBI:24875"/>
    </cofactor>
    <text evidence="14">Binds 1 Fe cation per subunit.</text>
</comment>
<evidence type="ECO:0000256" key="14">
    <source>
        <dbReference type="PIRSR" id="PIRSR000808-4"/>
    </source>
</evidence>
<dbReference type="Pfam" id="PF02744">
    <property type="entry name" value="GalP_UDP_tr_C"/>
    <property type="match status" value="1"/>
</dbReference>
<keyword evidence="9 13" id="KW-0862">Zinc</keyword>
<keyword evidence="19" id="KW-1185">Reference proteome</keyword>
<keyword evidence="6 15" id="KW-0808">Transferase</keyword>
<dbReference type="Pfam" id="PF01087">
    <property type="entry name" value="GalP_UDP_transf"/>
    <property type="match status" value="1"/>
</dbReference>
<evidence type="ECO:0000256" key="5">
    <source>
        <dbReference type="ARBA" id="ARBA00016340"/>
    </source>
</evidence>
<dbReference type="GO" id="GO:0008108">
    <property type="term" value="F:UDP-glucose:hexose-1-phosphate uridylyltransferase activity"/>
    <property type="evidence" value="ECO:0007669"/>
    <property type="project" value="UniProtKB-EC"/>
</dbReference>
<evidence type="ECO:0000256" key="9">
    <source>
        <dbReference type="ARBA" id="ARBA00022833"/>
    </source>
</evidence>
<dbReference type="Proteomes" id="UP001221413">
    <property type="component" value="Unassembled WGS sequence"/>
</dbReference>
<keyword evidence="10 15" id="KW-0299">Galactose metabolism</keyword>
<dbReference type="SUPFAM" id="SSF54197">
    <property type="entry name" value="HIT-like"/>
    <property type="match status" value="2"/>
</dbReference>
<name>A0AAD6J3Z4_DREDA</name>
<keyword evidence="11 15" id="KW-0119">Carbohydrate metabolism</keyword>
<evidence type="ECO:0000256" key="3">
    <source>
        <dbReference type="ARBA" id="ARBA00010951"/>
    </source>
</evidence>
<comment type="caution">
    <text evidence="18">The sequence shown here is derived from an EMBL/GenBank/DDBJ whole genome shotgun (WGS) entry which is preliminary data.</text>
</comment>
<feature type="domain" description="Galactose-1-phosphate uridyl transferase N-terminal" evidence="16">
    <location>
        <begin position="7"/>
        <end position="211"/>
    </location>
</feature>
<dbReference type="AlphaFoldDB" id="A0AAD6J3Z4"/>
<feature type="binding site" evidence="13">
    <location>
        <position position="199"/>
    </location>
    <ligand>
        <name>Zn(2+)</name>
        <dbReference type="ChEBI" id="CHEBI:29105"/>
    </ligand>
</feature>
<dbReference type="EC" id="2.7.7.12" evidence="4 15"/>
<dbReference type="InterPro" id="IPR036265">
    <property type="entry name" value="HIT-like_sf"/>
</dbReference>
<keyword evidence="7 15" id="KW-0548">Nucleotidyltransferase</keyword>
<dbReference type="GO" id="GO:0033499">
    <property type="term" value="P:galactose catabolic process via UDP-galactose, Leloir pathway"/>
    <property type="evidence" value="ECO:0007669"/>
    <property type="project" value="TreeGrafter"/>
</dbReference>
<dbReference type="EMBL" id="JAQGDS010000002">
    <property type="protein sequence ID" value="KAJ6263357.1"/>
    <property type="molecule type" value="Genomic_DNA"/>
</dbReference>
<evidence type="ECO:0000256" key="11">
    <source>
        <dbReference type="ARBA" id="ARBA00023277"/>
    </source>
</evidence>
<dbReference type="PANTHER" id="PTHR11943:SF1">
    <property type="entry name" value="GALACTOSE-1-PHOSPHATE URIDYLYLTRANSFERASE"/>
    <property type="match status" value="1"/>
</dbReference>
<dbReference type="InterPro" id="IPR005850">
    <property type="entry name" value="GalP_Utransf_C"/>
</dbReference>
<evidence type="ECO:0000256" key="8">
    <source>
        <dbReference type="ARBA" id="ARBA00022723"/>
    </source>
</evidence>
<feature type="binding site" evidence="14">
    <location>
        <position position="336"/>
    </location>
    <ligand>
        <name>Fe cation</name>
        <dbReference type="ChEBI" id="CHEBI:24875"/>
    </ligand>
</feature>
<evidence type="ECO:0000259" key="16">
    <source>
        <dbReference type="Pfam" id="PF01087"/>
    </source>
</evidence>
<evidence type="ECO:0000256" key="13">
    <source>
        <dbReference type="PIRSR" id="PIRSR000808-3"/>
    </source>
</evidence>
<feature type="binding site" evidence="13">
    <location>
        <position position="55"/>
    </location>
    <ligand>
        <name>Zn(2+)</name>
        <dbReference type="ChEBI" id="CHEBI:29105"/>
    </ligand>
</feature>
<feature type="binding site" evidence="14">
    <location>
        <position position="217"/>
    </location>
    <ligand>
        <name>Fe cation</name>
        <dbReference type="ChEBI" id="CHEBI:24875"/>
    </ligand>
</feature>
<comment type="cofactor">
    <cofactor evidence="13">
        <name>Zn(2+)</name>
        <dbReference type="ChEBI" id="CHEBI:29105"/>
    </cofactor>
    <text evidence="13">Binds 1 zinc ion per subunit.</text>
</comment>
<feature type="binding site" evidence="13">
    <location>
        <position position="52"/>
    </location>
    <ligand>
        <name>Zn(2+)</name>
        <dbReference type="ChEBI" id="CHEBI:29105"/>
    </ligand>
</feature>
<comment type="catalytic activity">
    <reaction evidence="1 15">
        <text>alpha-D-galactose 1-phosphate + UDP-alpha-D-glucose = alpha-D-glucose 1-phosphate + UDP-alpha-D-galactose</text>
        <dbReference type="Rhea" id="RHEA:13989"/>
        <dbReference type="ChEBI" id="CHEBI:58336"/>
        <dbReference type="ChEBI" id="CHEBI:58601"/>
        <dbReference type="ChEBI" id="CHEBI:58885"/>
        <dbReference type="ChEBI" id="CHEBI:66914"/>
        <dbReference type="EC" id="2.7.7.12"/>
    </reaction>
</comment>
<accession>A0AAD6J3Z4</accession>
<dbReference type="PROSITE" id="PS00117">
    <property type="entry name" value="GAL_P_UDP_TRANSF_I"/>
    <property type="match status" value="1"/>
</dbReference>
<reference evidence="18" key="1">
    <citation type="submission" date="2023-01" db="EMBL/GenBank/DDBJ databases">
        <title>The chitinases involved in constricting ring structure development in the nematode-trapping fungus Drechslerella dactyloides.</title>
        <authorList>
            <person name="Wang R."/>
            <person name="Zhang L."/>
            <person name="Tang P."/>
            <person name="Li S."/>
            <person name="Liang L."/>
        </authorList>
    </citation>
    <scope>NUCLEOTIDE SEQUENCE</scope>
    <source>
        <strain evidence="18">YMF1.00031</strain>
    </source>
</reference>
<dbReference type="CDD" id="cd00608">
    <property type="entry name" value="GalT"/>
    <property type="match status" value="1"/>
</dbReference>
<evidence type="ECO:0000256" key="6">
    <source>
        <dbReference type="ARBA" id="ARBA00022679"/>
    </source>
</evidence>
<evidence type="ECO:0000259" key="17">
    <source>
        <dbReference type="Pfam" id="PF02744"/>
    </source>
</evidence>
<organism evidence="18 19">
    <name type="scientific">Drechslerella dactyloides</name>
    <name type="common">Nematode-trapping fungus</name>
    <name type="synonym">Arthrobotrys dactyloides</name>
    <dbReference type="NCBI Taxonomy" id="74499"/>
    <lineage>
        <taxon>Eukaryota</taxon>
        <taxon>Fungi</taxon>
        <taxon>Dikarya</taxon>
        <taxon>Ascomycota</taxon>
        <taxon>Pezizomycotina</taxon>
        <taxon>Orbiliomycetes</taxon>
        <taxon>Orbiliales</taxon>
        <taxon>Orbiliaceae</taxon>
        <taxon>Drechslerella</taxon>
    </lineage>
</organism>
<proteinExistence type="inferred from homology"/>
<dbReference type="GO" id="GO:0005737">
    <property type="term" value="C:cytoplasm"/>
    <property type="evidence" value="ECO:0007669"/>
    <property type="project" value="TreeGrafter"/>
</dbReference>
<evidence type="ECO:0000256" key="1">
    <source>
        <dbReference type="ARBA" id="ARBA00001107"/>
    </source>
</evidence>
<evidence type="ECO:0000313" key="19">
    <source>
        <dbReference type="Proteomes" id="UP001221413"/>
    </source>
</evidence>
<evidence type="ECO:0000256" key="10">
    <source>
        <dbReference type="ARBA" id="ARBA00023144"/>
    </source>
</evidence>
<sequence>MDESVLDDISHRRYNPLRDNWILVSPHRTKRPWLGQQETQGKNTLPDYDPECYLCPGNKRSGGAQNPDFKNTFVFVNDFSAVKEEQADYDPPQSDASFLVVLGLLQCQVAIEAGANAESYRRIDKTSLLLKAEGVKGKCYVVCFSPAHNKTLADMSIPEISTIVGTWQSLYRDVQSNTPFRSIQIFENKGAAMGCSNPHPHCQAWTTSHLPEEPAAELKNMMEYQQAHGSCMLCDYLAVELEKRERIVAENDAWVAVCPWWAFWPFETLVLSKRCIKTILELESDKDRELFADIISTIAIKYDNLFETQFPYSMGIHQAPLRGTDEEHAANHVHLHFLPPLLRSATVKKFQVGYELLAEPQRDITPEQAARRLQGLGAELYRKKLEGGS</sequence>
<evidence type="ECO:0000313" key="18">
    <source>
        <dbReference type="EMBL" id="KAJ6263357.1"/>
    </source>
</evidence>
<dbReference type="GO" id="GO:0008270">
    <property type="term" value="F:zinc ion binding"/>
    <property type="evidence" value="ECO:0007669"/>
    <property type="project" value="InterPro"/>
</dbReference>
<feature type="domain" description="Galactose-1-phosphate uridyl transferase C-terminal" evidence="17">
    <location>
        <begin position="218"/>
        <end position="379"/>
    </location>
</feature>
<dbReference type="PANTHER" id="PTHR11943">
    <property type="entry name" value="GALACTOSE-1-PHOSPHATE URIDYLYLTRANSFERASE"/>
    <property type="match status" value="1"/>
</dbReference>
<dbReference type="InterPro" id="IPR001937">
    <property type="entry name" value="GalP_UDPtransf1"/>
</dbReference>
<keyword evidence="14" id="KW-0408">Iron</keyword>
<comment type="pathway">
    <text evidence="2 15">Carbohydrate metabolism; galactose metabolism.</text>
</comment>
<evidence type="ECO:0000256" key="12">
    <source>
        <dbReference type="PIRSR" id="PIRSR000808-1"/>
    </source>
</evidence>
<dbReference type="InterPro" id="IPR019779">
    <property type="entry name" value="GalP_UDPtransf1_His-AS"/>
</dbReference>
<dbReference type="InterPro" id="IPR005849">
    <property type="entry name" value="GalP_Utransf_N"/>
</dbReference>
<evidence type="ECO:0000256" key="7">
    <source>
        <dbReference type="ARBA" id="ARBA00022695"/>
    </source>
</evidence>
<dbReference type="PIRSF" id="PIRSF000808">
    <property type="entry name" value="GalT"/>
    <property type="match status" value="1"/>
</dbReference>
<dbReference type="NCBIfam" id="TIGR00209">
    <property type="entry name" value="galT_1"/>
    <property type="match status" value="1"/>
</dbReference>
<dbReference type="Gene3D" id="3.30.428.10">
    <property type="entry name" value="HIT-like"/>
    <property type="match status" value="2"/>
</dbReference>
<keyword evidence="8 13" id="KW-0479">Metal-binding</keyword>
<dbReference type="NCBIfam" id="NF008724">
    <property type="entry name" value="PRK11720.1"/>
    <property type="match status" value="1"/>
</dbReference>
<gene>
    <name evidence="18" type="ORF">Dda_1920</name>
</gene>
<feature type="binding site" evidence="13">
    <location>
        <position position="148"/>
    </location>
    <ligand>
        <name>Zn(2+)</name>
        <dbReference type="ChEBI" id="CHEBI:29105"/>
    </ligand>
</feature>
<feature type="binding site" evidence="14">
    <location>
        <position position="317"/>
    </location>
    <ligand>
        <name>Fe cation</name>
        <dbReference type="ChEBI" id="CHEBI:24875"/>
    </ligand>
</feature>
<evidence type="ECO:0000256" key="4">
    <source>
        <dbReference type="ARBA" id="ARBA00012384"/>
    </source>
</evidence>
<evidence type="ECO:0000256" key="2">
    <source>
        <dbReference type="ARBA" id="ARBA00004947"/>
    </source>
</evidence>
<evidence type="ECO:0000256" key="15">
    <source>
        <dbReference type="RuleBase" id="RU000506"/>
    </source>
</evidence>